<dbReference type="InterPro" id="IPR051198">
    <property type="entry name" value="BchE-like"/>
</dbReference>
<dbReference type="Gene3D" id="3.40.50.280">
    <property type="entry name" value="Cobalamin-binding domain"/>
    <property type="match status" value="1"/>
</dbReference>
<dbReference type="InterPro" id="IPR006158">
    <property type="entry name" value="Cobalamin-bd"/>
</dbReference>
<evidence type="ECO:0000313" key="7">
    <source>
        <dbReference type="EMBL" id="SEJ91148.1"/>
    </source>
</evidence>
<evidence type="ECO:0000256" key="2">
    <source>
        <dbReference type="ARBA" id="ARBA00022691"/>
    </source>
</evidence>
<dbReference type="AlphaFoldDB" id="A0A1H7CN81"/>
<keyword evidence="4" id="KW-0408">Iron</keyword>
<dbReference type="NCBIfam" id="TIGR03975">
    <property type="entry name" value="rSAM_ocin_1"/>
    <property type="match status" value="1"/>
</dbReference>
<dbReference type="InterPro" id="IPR058240">
    <property type="entry name" value="rSAM_sf"/>
</dbReference>
<comment type="cofactor">
    <cofactor evidence="1">
        <name>[4Fe-4S] cluster</name>
        <dbReference type="ChEBI" id="CHEBI:49883"/>
    </cofactor>
</comment>
<dbReference type="PROSITE" id="PS51332">
    <property type="entry name" value="B12_BINDING"/>
    <property type="match status" value="1"/>
</dbReference>
<evidence type="ECO:0000259" key="6">
    <source>
        <dbReference type="PROSITE" id="PS51332"/>
    </source>
</evidence>
<proteinExistence type="predicted"/>
<reference evidence="8" key="1">
    <citation type="submission" date="2016-10" db="EMBL/GenBank/DDBJ databases">
        <authorList>
            <person name="Varghese N."/>
            <person name="Submissions S."/>
        </authorList>
    </citation>
    <scope>NUCLEOTIDE SEQUENCE [LARGE SCALE GENOMIC DNA]</scope>
    <source>
        <strain evidence="8">CGMCC 4.7038</strain>
    </source>
</reference>
<dbReference type="SUPFAM" id="SSF102114">
    <property type="entry name" value="Radical SAM enzymes"/>
    <property type="match status" value="1"/>
</dbReference>
<dbReference type="InterPro" id="IPR023984">
    <property type="entry name" value="rSAM_ocin_1"/>
</dbReference>
<name>A0A1H7CN81_9ACTN</name>
<dbReference type="GO" id="GO:0046872">
    <property type="term" value="F:metal ion binding"/>
    <property type="evidence" value="ECO:0007669"/>
    <property type="project" value="UniProtKB-KW"/>
</dbReference>
<evidence type="ECO:0000256" key="4">
    <source>
        <dbReference type="ARBA" id="ARBA00023004"/>
    </source>
</evidence>
<dbReference type="GO" id="GO:0051536">
    <property type="term" value="F:iron-sulfur cluster binding"/>
    <property type="evidence" value="ECO:0007669"/>
    <property type="project" value="UniProtKB-KW"/>
</dbReference>
<keyword evidence="8" id="KW-1185">Reference proteome</keyword>
<organism evidence="7 8">
    <name type="scientific">Micromonospora phaseoli</name>
    <dbReference type="NCBI Taxonomy" id="1144548"/>
    <lineage>
        <taxon>Bacteria</taxon>
        <taxon>Bacillati</taxon>
        <taxon>Actinomycetota</taxon>
        <taxon>Actinomycetes</taxon>
        <taxon>Micromonosporales</taxon>
        <taxon>Micromonosporaceae</taxon>
        <taxon>Micromonospora</taxon>
    </lineage>
</organism>
<dbReference type="GO" id="GO:0031419">
    <property type="term" value="F:cobalamin binding"/>
    <property type="evidence" value="ECO:0007669"/>
    <property type="project" value="InterPro"/>
</dbReference>
<dbReference type="GO" id="GO:0005829">
    <property type="term" value="C:cytosol"/>
    <property type="evidence" value="ECO:0007669"/>
    <property type="project" value="TreeGrafter"/>
</dbReference>
<dbReference type="SFLD" id="SFLDG01082">
    <property type="entry name" value="B12-binding_domain_containing"/>
    <property type="match status" value="1"/>
</dbReference>
<dbReference type="Proteomes" id="UP000198707">
    <property type="component" value="Unassembled WGS sequence"/>
</dbReference>
<dbReference type="STRING" id="1144548.SAMN05443287_11028"/>
<dbReference type="InterPro" id="IPR007197">
    <property type="entry name" value="rSAM"/>
</dbReference>
<protein>
    <submittedName>
        <fullName evidence="7">Ribosomal peptide maturation radical SAM protein 1</fullName>
    </submittedName>
</protein>
<dbReference type="EMBL" id="FNYV01000010">
    <property type="protein sequence ID" value="SEJ91148.1"/>
    <property type="molecule type" value="Genomic_DNA"/>
</dbReference>
<sequence>MTICLAAMPWQSLDCPSLPIGLLKAVTVATGRPEPLTYHGGIRWAEYLLDATDGELGPPEYTEVAEEGLFHGLGDWVFAGVLHDDDSFGVTQLRRYADERGLDIDRVTRMRAHAADFVEVAAREILATEPTLIGFTTTFMQNAPSLATARRIKELDPRVPIVFGGGNCDGAMGSALHENFPFVDYVVRGEGEIAFPALLDALDGRTDLAAVPGLSWRDAQGRHDNRQGTLVPPALMPVPDYDDWFLLIAESPVGEYVEPKLVLESARGCWWGEKHHCTFCGLNGTGMQFRAKAPETVIAELTSLVRRHQTLDAIMVDNIIDNRYFRDLLPSVAALDWDLRIHYEVKSNLRPDEIAVLRQAGVTHVQPGIESLVSPVLKLMDKGVTGVRNVRTLRDCEAAALTVSWNWLYGFPTESTTDYDAVLRQLPALVHLQPPASAARILLERFSPYFENPLLGFPNRQPAKLYEHVYALGQDRLTDMVYLFDTDPAGLSDADAEGLHKLIEVWIDAYPSSSLQILRADDEEIVIEDRRVGWPDQDHRITGAGFVAAYRELENGRTAKALAARVAEWGLTADQVVDWLGKLAGDGLVFTEQGHWITLATPTEPLKVS</sequence>
<dbReference type="Pfam" id="PF04055">
    <property type="entry name" value="Radical_SAM"/>
    <property type="match status" value="1"/>
</dbReference>
<dbReference type="CDD" id="cd02068">
    <property type="entry name" value="radical_SAM_B12_BD"/>
    <property type="match status" value="1"/>
</dbReference>
<dbReference type="OrthoDB" id="9801424at2"/>
<evidence type="ECO:0000256" key="3">
    <source>
        <dbReference type="ARBA" id="ARBA00022723"/>
    </source>
</evidence>
<dbReference type="PANTHER" id="PTHR43409">
    <property type="entry name" value="ANAEROBIC MAGNESIUM-PROTOPORPHYRIN IX MONOMETHYL ESTER CYCLASE-RELATED"/>
    <property type="match status" value="1"/>
</dbReference>
<dbReference type="SMART" id="SM00729">
    <property type="entry name" value="Elp3"/>
    <property type="match status" value="1"/>
</dbReference>
<evidence type="ECO:0000256" key="5">
    <source>
        <dbReference type="ARBA" id="ARBA00023014"/>
    </source>
</evidence>
<dbReference type="GO" id="GO:0003824">
    <property type="term" value="F:catalytic activity"/>
    <property type="evidence" value="ECO:0007669"/>
    <property type="project" value="InterPro"/>
</dbReference>
<gene>
    <name evidence="7" type="ORF">SAMN05443287_11028</name>
</gene>
<dbReference type="InterPro" id="IPR006638">
    <property type="entry name" value="Elp3/MiaA/NifB-like_rSAM"/>
</dbReference>
<evidence type="ECO:0000256" key="1">
    <source>
        <dbReference type="ARBA" id="ARBA00001966"/>
    </source>
</evidence>
<evidence type="ECO:0000313" key="8">
    <source>
        <dbReference type="Proteomes" id="UP000198707"/>
    </source>
</evidence>
<dbReference type="SFLD" id="SFLDS00029">
    <property type="entry name" value="Radical_SAM"/>
    <property type="match status" value="1"/>
</dbReference>
<dbReference type="Gene3D" id="3.80.30.20">
    <property type="entry name" value="tm_1862 like domain"/>
    <property type="match status" value="1"/>
</dbReference>
<dbReference type="SFLD" id="SFLDF00324">
    <property type="entry name" value="bacteriocin_maturation"/>
    <property type="match status" value="1"/>
</dbReference>
<dbReference type="InterPro" id="IPR023404">
    <property type="entry name" value="rSAM_horseshoe"/>
</dbReference>
<accession>A0A1H7CN81</accession>
<dbReference type="Pfam" id="PF02310">
    <property type="entry name" value="B12-binding"/>
    <property type="match status" value="1"/>
</dbReference>
<dbReference type="PANTHER" id="PTHR43409:SF7">
    <property type="entry name" value="BLL1977 PROTEIN"/>
    <property type="match status" value="1"/>
</dbReference>
<dbReference type="RefSeq" id="WP_092382100.1">
    <property type="nucleotide sequence ID" value="NZ_BOPI01000023.1"/>
</dbReference>
<keyword evidence="2" id="KW-0949">S-adenosyl-L-methionine</keyword>
<feature type="domain" description="B12-binding" evidence="6">
    <location>
        <begin position="73"/>
        <end position="209"/>
    </location>
</feature>
<keyword evidence="5" id="KW-0411">Iron-sulfur</keyword>
<keyword evidence="3" id="KW-0479">Metal-binding</keyword>